<name>G0HD20_CORVD</name>
<dbReference type="PANTHER" id="PTHR30136">
    <property type="entry name" value="HELIX-TURN-HELIX TRANSCRIPTIONAL REGULATOR, ICLR FAMILY"/>
    <property type="match status" value="1"/>
</dbReference>
<proteinExistence type="predicted"/>
<dbReference type="eggNOG" id="COG1414">
    <property type="taxonomic scope" value="Bacteria"/>
</dbReference>
<evidence type="ECO:0000313" key="5">
    <source>
        <dbReference type="EMBL" id="AEK36297.1"/>
    </source>
</evidence>
<dbReference type="STRING" id="858619.CVAR_0944"/>
<dbReference type="KEGG" id="cva:CVAR_0944"/>
<dbReference type="HOGENOM" id="CLU_062618_5_3_11"/>
<dbReference type="AlphaFoldDB" id="G0HD20"/>
<keyword evidence="5" id="KW-0238">DNA-binding</keyword>
<dbReference type="InterPro" id="IPR036390">
    <property type="entry name" value="WH_DNA-bd_sf"/>
</dbReference>
<keyword evidence="2" id="KW-0804">Transcription</keyword>
<gene>
    <name evidence="5" type="ordered locus">CVAR_0944</name>
</gene>
<dbReference type="Gene3D" id="3.30.450.40">
    <property type="match status" value="1"/>
</dbReference>
<keyword evidence="1" id="KW-0805">Transcription regulation</keyword>
<organism evidence="5 6">
    <name type="scientific">Corynebacterium variabile (strain DSM 44702 / CIP 107183 / JCM 12073 / NCIMB 30131)</name>
    <name type="common">Corynebacterium mooreparkense</name>
    <dbReference type="NCBI Taxonomy" id="858619"/>
    <lineage>
        <taxon>Bacteria</taxon>
        <taxon>Bacillati</taxon>
        <taxon>Actinomycetota</taxon>
        <taxon>Actinomycetes</taxon>
        <taxon>Mycobacteriales</taxon>
        <taxon>Corynebacteriaceae</taxon>
        <taxon>Corynebacterium</taxon>
    </lineage>
</organism>
<dbReference type="PANTHER" id="PTHR30136:SF35">
    <property type="entry name" value="HTH-TYPE TRANSCRIPTIONAL REGULATOR RV1719"/>
    <property type="match status" value="1"/>
</dbReference>
<dbReference type="SUPFAM" id="SSF55781">
    <property type="entry name" value="GAF domain-like"/>
    <property type="match status" value="1"/>
</dbReference>
<dbReference type="PROSITE" id="PS51077">
    <property type="entry name" value="HTH_ICLR"/>
    <property type="match status" value="1"/>
</dbReference>
<accession>G0HD20</accession>
<evidence type="ECO:0000256" key="3">
    <source>
        <dbReference type="SAM" id="MobiDB-lite"/>
    </source>
</evidence>
<dbReference type="InterPro" id="IPR036388">
    <property type="entry name" value="WH-like_DNA-bd_sf"/>
</dbReference>
<evidence type="ECO:0000256" key="1">
    <source>
        <dbReference type="ARBA" id="ARBA00023015"/>
    </source>
</evidence>
<dbReference type="GO" id="GO:0003677">
    <property type="term" value="F:DNA binding"/>
    <property type="evidence" value="ECO:0007669"/>
    <property type="project" value="UniProtKB-KW"/>
</dbReference>
<dbReference type="InterPro" id="IPR005471">
    <property type="entry name" value="Tscrpt_reg_IclR_N"/>
</dbReference>
<dbReference type="GO" id="GO:0003700">
    <property type="term" value="F:DNA-binding transcription factor activity"/>
    <property type="evidence" value="ECO:0007669"/>
    <property type="project" value="TreeGrafter"/>
</dbReference>
<dbReference type="Proteomes" id="UP000006659">
    <property type="component" value="Chromosome"/>
</dbReference>
<evidence type="ECO:0000259" key="4">
    <source>
        <dbReference type="PROSITE" id="PS51077"/>
    </source>
</evidence>
<sequence>MTSSNDRPGAGETFPFPPGMSAGASGRSGGTPRPHHRTVDRVVAILETVARSRVPLGLSDIAKSVGAPVSSAQSLVNGLAATGYLSEEARGFRLGLAPYFLATLAGTRPVDQVTHQMLEDVVEGTGAVAVVAVLIGGSVFYIDYAADDPAYAYLAQNRLRRSPLETSAGWILLSGLDVDTTWAELASAEAEGDRQDLVDAFQRAYPSLRETGECIAPGVASNGADGVAVSVKNRDGVVAAVSVIAGEEHIRANADKIVERLRRCRGQWDQ</sequence>
<dbReference type="SUPFAM" id="SSF46785">
    <property type="entry name" value="Winged helix' DNA-binding domain"/>
    <property type="match status" value="1"/>
</dbReference>
<dbReference type="RefSeq" id="WP_014009485.1">
    <property type="nucleotide sequence ID" value="NC_015859.1"/>
</dbReference>
<dbReference type="GO" id="GO:0045892">
    <property type="term" value="P:negative regulation of DNA-templated transcription"/>
    <property type="evidence" value="ECO:0007669"/>
    <property type="project" value="TreeGrafter"/>
</dbReference>
<dbReference type="Pfam" id="PF09339">
    <property type="entry name" value="HTH_IclR"/>
    <property type="match status" value="1"/>
</dbReference>
<evidence type="ECO:0000313" key="6">
    <source>
        <dbReference type="Proteomes" id="UP000006659"/>
    </source>
</evidence>
<dbReference type="EMBL" id="CP002917">
    <property type="protein sequence ID" value="AEK36297.1"/>
    <property type="molecule type" value="Genomic_DNA"/>
</dbReference>
<feature type="domain" description="HTH iclR-type" evidence="4">
    <location>
        <begin position="36"/>
        <end position="96"/>
    </location>
</feature>
<dbReference type="InterPro" id="IPR050707">
    <property type="entry name" value="HTH_MetabolicPath_Reg"/>
</dbReference>
<dbReference type="Gene3D" id="1.10.10.10">
    <property type="entry name" value="Winged helix-like DNA-binding domain superfamily/Winged helix DNA-binding domain"/>
    <property type="match status" value="1"/>
</dbReference>
<evidence type="ECO:0000256" key="2">
    <source>
        <dbReference type="ARBA" id="ARBA00023163"/>
    </source>
</evidence>
<dbReference type="SMART" id="SM00346">
    <property type="entry name" value="HTH_ICLR"/>
    <property type="match status" value="1"/>
</dbReference>
<protein>
    <submittedName>
        <fullName evidence="5">IclR DNA-binding transcription regulator</fullName>
    </submittedName>
</protein>
<reference evidence="5 6" key="1">
    <citation type="journal article" date="2011" name="BMC Genomics">
        <title>Complete genome sequence of Corynebacterium variabile DSM 44702 isolated from the surface of smear-ripened cheeses and insights into cheese ripening and flavor generation.</title>
        <authorList>
            <person name="Schroeder J."/>
            <person name="Maus I."/>
            <person name="Trost E."/>
            <person name="Tauch A."/>
        </authorList>
    </citation>
    <scope>NUCLEOTIDE SEQUENCE [LARGE SCALE GENOMIC DNA]</scope>
    <source>
        <strain evidence="6">DSM 44702 / JCM 12073 / NCIMB 30131</strain>
    </source>
</reference>
<feature type="region of interest" description="Disordered" evidence="3">
    <location>
        <begin position="1"/>
        <end position="36"/>
    </location>
</feature>
<dbReference type="InterPro" id="IPR029016">
    <property type="entry name" value="GAF-like_dom_sf"/>
</dbReference>